<keyword evidence="4" id="KW-1185">Reference proteome</keyword>
<feature type="site" description="Cleavage" evidence="1">
    <location>
        <begin position="7"/>
        <end position="8"/>
    </location>
</feature>
<evidence type="ECO:0000256" key="1">
    <source>
        <dbReference type="HAMAP-Rule" id="MF_04139"/>
    </source>
</evidence>
<dbReference type="SUPFAM" id="SSF56399">
    <property type="entry name" value="ADP-ribosylation"/>
    <property type="match status" value="1"/>
</dbReference>
<dbReference type="RefSeq" id="YP_009211639.1">
    <property type="nucleotide sequence ID" value="NC_028940.1"/>
</dbReference>
<dbReference type="GO" id="GO:0005576">
    <property type="term" value="C:extracellular region"/>
    <property type="evidence" value="ECO:0007669"/>
    <property type="project" value="InterPro"/>
</dbReference>
<comment type="PTM">
    <text evidence="1">Proteolytic cleavages at the N- and C-termini by the prohead core protein protease give rise to the mature enzyme.</text>
</comment>
<comment type="similarity">
    <text evidence="1">Belongs to the Tevenvirinae NAD(+)--arginine ADP-ribosyltransferase family.</text>
</comment>
<comment type="caution">
    <text evidence="1">Lacks conserved residue(s) required for the propagation of feature annotation.</text>
</comment>
<proteinExistence type="inferred from homology"/>
<dbReference type="OrthoDB" id="1983at10239"/>
<evidence type="ECO:0000259" key="2">
    <source>
        <dbReference type="Pfam" id="PF03496"/>
    </source>
</evidence>
<keyword evidence="1" id="KW-0548">Nucleotidyltransferase</keyword>
<name>A0A0A0Q2H0_9CAUD</name>
<dbReference type="GeneID" id="26638111"/>
<comment type="function">
    <text evidence="1">ADP-ribosyltransferase that efficiently ADP-ribosylates one of the two alpha subunits of host RNA polymerase RPOA on an arginine located in the C-terminal region. ADP-ribosylation of RPOA alpha subunit enhances the transcription of viral early genes. Also ribosylates RPOA subunits beta, beta' and sigma 70 and performs an autoribosylation reaction.</text>
</comment>
<feature type="site" description="Cleavage" evidence="1">
    <location>
        <begin position="636"/>
        <end position="637"/>
    </location>
</feature>
<keyword evidence="1" id="KW-0328">Glycosyltransferase</keyword>
<dbReference type="Gene3D" id="3.90.176.10">
    <property type="entry name" value="Toxin ADP-ribosyltransferase, Chain A, domain 1"/>
    <property type="match status" value="1"/>
</dbReference>
<dbReference type="EMBL" id="KF835987">
    <property type="protein sequence ID" value="AHY25180.1"/>
    <property type="molecule type" value="Genomic_DNA"/>
</dbReference>
<dbReference type="GO" id="GO:0044423">
    <property type="term" value="C:virion component"/>
    <property type="evidence" value="ECO:0007669"/>
    <property type="project" value="UniProtKB-UniRule"/>
</dbReference>
<dbReference type="InterPro" id="IPR016225">
    <property type="entry name" value="Phage_T4_Alt-like"/>
</dbReference>
<feature type="chain" id="PRO_5042301538" description="NAD(+)--arginine ADP-ribosyltransferase" evidence="1">
    <location>
        <begin position="1"/>
        <end position="696"/>
    </location>
</feature>
<dbReference type="KEGG" id="vg:26638111"/>
<dbReference type="EC" id="2.4.2.31" evidence="1"/>
<dbReference type="HAMAP" id="MF_04139">
    <property type="entry name" value="ALT_T4"/>
    <property type="match status" value="1"/>
</dbReference>
<evidence type="ECO:0000313" key="3">
    <source>
        <dbReference type="EMBL" id="AHY25180.1"/>
    </source>
</evidence>
<reference evidence="3 4" key="1">
    <citation type="journal article" date="2015" name="Plant Pathol. J.">
        <title>Isolation and Genomic Characterization of the T4-Like Bacteriophage PM2 Infecting Pectobacterium carotovorum subsp. carotovorum.</title>
        <authorList>
            <person name="Lim J.A."/>
            <person name="Lee D.H."/>
            <person name="Heu S."/>
        </authorList>
    </citation>
    <scope>NUCLEOTIDE SEQUENCE [LARGE SCALE GENOMIC DNA]</scope>
</reference>
<dbReference type="GO" id="GO:0106274">
    <property type="term" value="F:NAD+-protein-arginine ADP-ribosyltransferase activity"/>
    <property type="evidence" value="ECO:0007669"/>
    <property type="project" value="UniProtKB-UniRule"/>
</dbReference>
<dbReference type="Proteomes" id="UP000030739">
    <property type="component" value="Segment"/>
</dbReference>
<protein>
    <recommendedName>
        <fullName evidence="1">NAD(+)--arginine ADP-ribosyltransferase</fullName>
        <ecNumber evidence="1">2.4.2.31</ecNumber>
    </recommendedName>
    <component>
        <recommendedName>
            <fullName evidence="1">Mature NAD(+)--arginine ADP-ribosyltransferase</fullName>
        </recommendedName>
    </component>
</protein>
<sequence length="696" mass="77402">MDIQLNEVFDSEGNLPVVNLNPKLKVPQIWAIGGEESNLVARMVSYSSEGDAIKQVKLGDKYAHVILMSLSAKGTPAELKGGLGDAPIDSINTIFDTVYAQVKKMKMDAVMFRFPTKKMKGQGPIVQRVISRLVMQKTGGRFKVVPALYQFTGKHTYVLVVRKNANIEDISGMPEINPDLYTKVDSDVGDVFVSKKDGQQVTKETAIAGSIAAVEEKRSDRTVIARTRVSRRQVAASQSLSSDVILDPKKFEEYESTAAEFSKPSTANVVPEAVELKLSVESISSRNELANLGAGVAFYQLGEVFNIKIPPEQRDYERNDFAKKLETAIGDNSLTSVESMRAFIQTSLDKLEEYKGDFFDKQYKDGGWFGSQEEKEAQVTKMWNMKRTNLIKKSLQDYASYVSKKIRHITSNRTPSQYTSAEKRSIREYTGTGYSDINNMLLGRYIDKNRDILSEDEVTTAISNLDSAFKNGDRIPEGLTLWRAQTVRKPIYEAMVKNRVFYFRNFVSTSLSPIIFGGWKGNLGVAMASDNTREILTIDKTGEDAIIPSSIKNAIKLVGEESIRIMVGWAISNAHKINVVYPGSVSPHPSETEVILPRGTMFKINKITDSSYNDGIEYNNQKFIQAEVMTSDQLDESTVYDGDALLESGELIAIEDNNIDFASFVSSGVKEKINSSLGLLASMIDLNDIPERFIQG</sequence>
<dbReference type="GO" id="GO:0016779">
    <property type="term" value="F:nucleotidyltransferase activity"/>
    <property type="evidence" value="ECO:0007669"/>
    <property type="project" value="UniProtKB-KW"/>
</dbReference>
<dbReference type="InterPro" id="IPR003540">
    <property type="entry name" value="ADP-ribosyltransferase"/>
</dbReference>
<comment type="catalytic activity">
    <reaction evidence="1">
        <text>L-arginyl-[protein] + NAD(+) = N(omega)-(ADP-D-ribosyl)-L-arginyl-[protein] + nicotinamide + H(+)</text>
        <dbReference type="Rhea" id="RHEA:19149"/>
        <dbReference type="Rhea" id="RHEA-COMP:10532"/>
        <dbReference type="Rhea" id="RHEA-COMP:15087"/>
        <dbReference type="ChEBI" id="CHEBI:15378"/>
        <dbReference type="ChEBI" id="CHEBI:17154"/>
        <dbReference type="ChEBI" id="CHEBI:29965"/>
        <dbReference type="ChEBI" id="CHEBI:57540"/>
        <dbReference type="ChEBI" id="CHEBI:142554"/>
        <dbReference type="EC" id="2.4.2.31"/>
    </reaction>
</comment>
<feature type="domain" description="ADP ribosyltransferase" evidence="2">
    <location>
        <begin position="381"/>
        <end position="630"/>
    </location>
</feature>
<evidence type="ECO:0000313" key="4">
    <source>
        <dbReference type="Proteomes" id="UP000030739"/>
    </source>
</evidence>
<dbReference type="Pfam" id="PF03496">
    <property type="entry name" value="ADPrib_exo_Tox"/>
    <property type="match status" value="1"/>
</dbReference>
<feature type="active site" evidence="1">
    <location>
        <position position="593"/>
    </location>
</feature>
<organism evidence="3 4">
    <name type="scientific">Pectobacterium bacteriophage PM2</name>
    <dbReference type="NCBI Taxonomy" id="1429794"/>
    <lineage>
        <taxon>Viruses</taxon>
        <taxon>Duplodnaviria</taxon>
        <taxon>Heunggongvirae</taxon>
        <taxon>Uroviricota</taxon>
        <taxon>Caudoviricetes</taxon>
        <taxon>Pantevenvirales</taxon>
        <taxon>Straboviridae</taxon>
        <taxon>Tevenvirinae</taxon>
        <taxon>Mosugukvirus</taxon>
        <taxon>Mosugukvirus pm2</taxon>
    </lineage>
</organism>
<comment type="subcellular location">
    <subcellularLocation>
        <location evidence="1">Virion</location>
    </subcellularLocation>
    <text evidence="1">About 25-50 copies per virion. This protein is injected into the bacterial cell along with the viral DNA.</text>
</comment>
<keyword evidence="1" id="KW-0520">NAD</keyword>
<dbReference type="PROSITE" id="PS51996">
    <property type="entry name" value="TR_MART"/>
    <property type="match status" value="1"/>
</dbReference>
<dbReference type="PIRSF" id="PIRSF000491">
    <property type="entry name" value="Alt_phage"/>
    <property type="match status" value="1"/>
</dbReference>
<keyword evidence="1" id="KW-0946">Virion</keyword>
<keyword evidence="1 3" id="KW-0808">Transferase</keyword>
<dbReference type="GO" id="GO:0046782">
    <property type="term" value="P:regulation of viral transcription"/>
    <property type="evidence" value="ECO:0007669"/>
    <property type="project" value="UniProtKB-UniRule"/>
</dbReference>
<accession>A0A0A0Q2H0</accession>
<gene>
    <name evidence="3" type="ORF">PM2_218</name>
</gene>